<sequence length="49" mass="5606">MSEIAELGKIVLGDPYTFKGKEYIVTELSYDAAYGEIMIKFNQKEETNK</sequence>
<evidence type="ECO:0000313" key="1">
    <source>
        <dbReference type="EMBL" id="KKL84469.1"/>
    </source>
</evidence>
<organism evidence="1">
    <name type="scientific">marine sediment metagenome</name>
    <dbReference type="NCBI Taxonomy" id="412755"/>
    <lineage>
        <taxon>unclassified sequences</taxon>
        <taxon>metagenomes</taxon>
        <taxon>ecological metagenomes</taxon>
    </lineage>
</organism>
<reference evidence="1" key="1">
    <citation type="journal article" date="2015" name="Nature">
        <title>Complex archaea that bridge the gap between prokaryotes and eukaryotes.</title>
        <authorList>
            <person name="Spang A."/>
            <person name="Saw J.H."/>
            <person name="Jorgensen S.L."/>
            <person name="Zaremba-Niedzwiedzka K."/>
            <person name="Martijn J."/>
            <person name="Lind A.E."/>
            <person name="van Eijk R."/>
            <person name="Schleper C."/>
            <person name="Guy L."/>
            <person name="Ettema T.J."/>
        </authorList>
    </citation>
    <scope>NUCLEOTIDE SEQUENCE</scope>
</reference>
<dbReference type="EMBL" id="LAZR01021688">
    <property type="protein sequence ID" value="KKL84469.1"/>
    <property type="molecule type" value="Genomic_DNA"/>
</dbReference>
<comment type="caution">
    <text evidence="1">The sequence shown here is derived from an EMBL/GenBank/DDBJ whole genome shotgun (WGS) entry which is preliminary data.</text>
</comment>
<accession>A0A0F9FDJ5</accession>
<gene>
    <name evidence="1" type="ORF">LCGC14_1964400</name>
</gene>
<proteinExistence type="predicted"/>
<name>A0A0F9FDJ5_9ZZZZ</name>
<dbReference type="AlphaFoldDB" id="A0A0F9FDJ5"/>
<protein>
    <submittedName>
        <fullName evidence="1">Uncharacterized protein</fullName>
    </submittedName>
</protein>